<keyword evidence="3" id="KW-1185">Reference proteome</keyword>
<evidence type="ECO:0000259" key="1">
    <source>
        <dbReference type="Pfam" id="PF00551"/>
    </source>
</evidence>
<proteinExistence type="predicted"/>
<reference evidence="2 3" key="1">
    <citation type="submission" date="2021-06" db="EMBL/GenBank/DDBJ databases">
        <authorList>
            <person name="Palmer J.M."/>
        </authorList>
    </citation>
    <scope>NUCLEOTIDE SEQUENCE [LARGE SCALE GENOMIC DNA]</scope>
    <source>
        <strain evidence="2 3">CL_MEX2019</strain>
        <tissue evidence="2">Muscle</tissue>
    </source>
</reference>
<comment type="caution">
    <text evidence="2">The sequence shown here is derived from an EMBL/GenBank/DDBJ whole genome shotgun (WGS) entry which is preliminary data.</text>
</comment>
<feature type="domain" description="Formyl transferase N-terminal" evidence="1">
    <location>
        <begin position="9"/>
        <end position="87"/>
    </location>
</feature>
<dbReference type="Pfam" id="PF00551">
    <property type="entry name" value="Formyl_trans_N"/>
    <property type="match status" value="1"/>
</dbReference>
<dbReference type="InterPro" id="IPR002376">
    <property type="entry name" value="Formyl_transf_N"/>
</dbReference>
<dbReference type="EMBL" id="JAHUTJ010077379">
    <property type="protein sequence ID" value="MED6295095.1"/>
    <property type="molecule type" value="Genomic_DNA"/>
</dbReference>
<gene>
    <name evidence="2" type="ORF">CHARACLAT_027877</name>
</gene>
<dbReference type="SUPFAM" id="SSF53328">
    <property type="entry name" value="Formyltransferase"/>
    <property type="match status" value="1"/>
</dbReference>
<feature type="non-terminal residue" evidence="2">
    <location>
        <position position="108"/>
    </location>
</feature>
<protein>
    <recommendedName>
        <fullName evidence="1">Formyl transferase N-terminal domain-containing protein</fullName>
    </recommendedName>
</protein>
<organism evidence="2 3">
    <name type="scientific">Characodon lateralis</name>
    <dbReference type="NCBI Taxonomy" id="208331"/>
    <lineage>
        <taxon>Eukaryota</taxon>
        <taxon>Metazoa</taxon>
        <taxon>Chordata</taxon>
        <taxon>Craniata</taxon>
        <taxon>Vertebrata</taxon>
        <taxon>Euteleostomi</taxon>
        <taxon>Actinopterygii</taxon>
        <taxon>Neopterygii</taxon>
        <taxon>Teleostei</taxon>
        <taxon>Neoteleostei</taxon>
        <taxon>Acanthomorphata</taxon>
        <taxon>Ovalentaria</taxon>
        <taxon>Atherinomorphae</taxon>
        <taxon>Cyprinodontiformes</taxon>
        <taxon>Goodeidae</taxon>
        <taxon>Characodon</taxon>
    </lineage>
</organism>
<dbReference type="PANTHER" id="PTHR11138:SF5">
    <property type="entry name" value="METHIONYL-TRNA FORMYLTRANSFERASE, MITOCHONDRIAL"/>
    <property type="match status" value="1"/>
</dbReference>
<sequence>MTEGTLLSGILNVHPSLLPRWRGPAPVFHTIMHGDTVTGVTIIQIRPNKFDVGPILNQELHKVQKNCTAEELGAALATKGAHLLIDTLMKLPEKIANKREQGMMGVTF</sequence>
<accession>A0ABU7F9R6</accession>
<dbReference type="Gene3D" id="3.40.50.12230">
    <property type="match status" value="1"/>
</dbReference>
<evidence type="ECO:0000313" key="2">
    <source>
        <dbReference type="EMBL" id="MED6295095.1"/>
    </source>
</evidence>
<dbReference type="Proteomes" id="UP001352852">
    <property type="component" value="Unassembled WGS sequence"/>
</dbReference>
<evidence type="ECO:0000313" key="3">
    <source>
        <dbReference type="Proteomes" id="UP001352852"/>
    </source>
</evidence>
<dbReference type="InterPro" id="IPR036477">
    <property type="entry name" value="Formyl_transf_N_sf"/>
</dbReference>
<dbReference type="PANTHER" id="PTHR11138">
    <property type="entry name" value="METHIONYL-TRNA FORMYLTRANSFERASE"/>
    <property type="match status" value="1"/>
</dbReference>
<name>A0ABU7F9R6_9TELE</name>